<comment type="caution">
    <text evidence="3">The sequence shown here is derived from an EMBL/GenBank/DDBJ whole genome shotgun (WGS) entry which is preliminary data.</text>
</comment>
<gene>
    <name evidence="3" type="ORF">DesfrDRAFT_1566</name>
</gene>
<feature type="domain" description="Mut7-C RNAse" evidence="1">
    <location>
        <begin position="99"/>
        <end position="241"/>
    </location>
</feature>
<dbReference type="PANTHER" id="PTHR39081:SF1">
    <property type="entry name" value="MUT7-C RNASE DOMAIN-CONTAINING PROTEIN"/>
    <property type="match status" value="1"/>
</dbReference>
<feature type="domain" description="Ubiquitin Mut7-C" evidence="2">
    <location>
        <begin position="4"/>
        <end position="78"/>
    </location>
</feature>
<keyword evidence="4" id="KW-1185">Reference proteome</keyword>
<dbReference type="PANTHER" id="PTHR39081">
    <property type="entry name" value="MUT7-C DOMAIN-CONTAINING PROTEIN"/>
    <property type="match status" value="1"/>
</dbReference>
<protein>
    <recommendedName>
        <fullName evidence="5">Twitching motility protein PilT</fullName>
    </recommendedName>
</protein>
<dbReference type="Pfam" id="PF01927">
    <property type="entry name" value="Mut7-C"/>
    <property type="match status" value="1"/>
</dbReference>
<dbReference type="STRING" id="596151.DesfrDRAFT_1566"/>
<accession>E1JVB7</accession>
<dbReference type="RefSeq" id="WP_005992710.1">
    <property type="nucleotide sequence ID" value="NZ_AECZ01000008.1"/>
</dbReference>
<dbReference type="Proteomes" id="UP000006250">
    <property type="component" value="Unassembled WGS sequence"/>
</dbReference>
<organism evidence="3 4">
    <name type="scientific">Solidesulfovibrio fructosivorans JJ]</name>
    <dbReference type="NCBI Taxonomy" id="596151"/>
    <lineage>
        <taxon>Bacteria</taxon>
        <taxon>Pseudomonadati</taxon>
        <taxon>Thermodesulfobacteriota</taxon>
        <taxon>Desulfovibrionia</taxon>
        <taxon>Desulfovibrionales</taxon>
        <taxon>Desulfovibrionaceae</taxon>
        <taxon>Solidesulfovibrio</taxon>
    </lineage>
</organism>
<evidence type="ECO:0000259" key="2">
    <source>
        <dbReference type="Pfam" id="PF14451"/>
    </source>
</evidence>
<dbReference type="eggNOG" id="COG1656">
    <property type="taxonomic scope" value="Bacteria"/>
</dbReference>
<proteinExistence type="predicted"/>
<dbReference type="OrthoDB" id="9797655at2"/>
<dbReference type="Pfam" id="PF14451">
    <property type="entry name" value="Ub-Mut7C"/>
    <property type="match status" value="1"/>
</dbReference>
<dbReference type="InterPro" id="IPR027798">
    <property type="entry name" value="Ub_Mut7C"/>
</dbReference>
<dbReference type="EMBL" id="AECZ01000008">
    <property type="protein sequence ID" value="EFL51711.1"/>
    <property type="molecule type" value="Genomic_DNA"/>
</dbReference>
<evidence type="ECO:0008006" key="5">
    <source>
        <dbReference type="Google" id="ProtNLM"/>
    </source>
</evidence>
<evidence type="ECO:0000313" key="4">
    <source>
        <dbReference type="Proteomes" id="UP000006250"/>
    </source>
</evidence>
<dbReference type="InterPro" id="IPR002782">
    <property type="entry name" value="Mut7-C_RNAse_dom"/>
</dbReference>
<evidence type="ECO:0000259" key="1">
    <source>
        <dbReference type="Pfam" id="PF01927"/>
    </source>
</evidence>
<reference evidence="3 4" key="1">
    <citation type="submission" date="2010-08" db="EMBL/GenBank/DDBJ databases">
        <title>The draft genome of Desulfovibrio fructosovorans JJ.</title>
        <authorList>
            <consortium name="US DOE Joint Genome Institute (JGI-PGF)"/>
            <person name="Lucas S."/>
            <person name="Copeland A."/>
            <person name="Lapidus A."/>
            <person name="Cheng J.-F."/>
            <person name="Bruce D."/>
            <person name="Goodwin L."/>
            <person name="Pitluck S."/>
            <person name="Land M.L."/>
            <person name="Hauser L."/>
            <person name="Chang Y.-J."/>
            <person name="Jeffries C."/>
            <person name="Wall J.D."/>
            <person name="Stahl D.A."/>
            <person name="Arkin A.P."/>
            <person name="Dehal P."/>
            <person name="Stolyar S.M."/>
            <person name="Hazen T.C."/>
            <person name="Woyke T.J."/>
        </authorList>
    </citation>
    <scope>NUCLEOTIDE SEQUENCE [LARGE SCALE GENOMIC DNA]</scope>
    <source>
        <strain evidence="3 4">JJ</strain>
    </source>
</reference>
<evidence type="ECO:0000313" key="3">
    <source>
        <dbReference type="EMBL" id="EFL51711.1"/>
    </source>
</evidence>
<sequence>MDKAATLRFRGALRELLRRPAANGVVVYPVTREASIKDVIEALGPPHTEIHGIIADDRPVGFEHRLAPGERITIEPAVFPIDVFTPTLLRPTPLPLPKQRFVADANVGRLATLLRLLGYDAVYDRDMEDGELARIAAEEGRIALSRDVSCLKRSKIMYGRLIRANDPQEQLRDILRAFGLTPPYGAFTRCLRCNRELAPVDKKDILDRLLPKTKRYYEKFSMCPECGRIYWAGSHYEHMRGWIREILKGEETISR</sequence>
<name>E1JVB7_SOLFR</name>
<dbReference type="AlphaFoldDB" id="E1JVB7"/>